<evidence type="ECO:0000313" key="1">
    <source>
        <dbReference type="EMBL" id="EDM08470.1"/>
    </source>
</evidence>
<name>A6JBU3_RAT</name>
<protein>
    <submittedName>
        <fullName evidence="1">RCG63554</fullName>
    </submittedName>
</protein>
<evidence type="ECO:0000313" key="2">
    <source>
        <dbReference type="Proteomes" id="UP000234681"/>
    </source>
</evidence>
<proteinExistence type="predicted"/>
<sequence length="25" mass="2948">MKTRVCRNRGHTSLEVWPLPVHCLD</sequence>
<accession>A6JBU3</accession>
<organism evidence="1 2">
    <name type="scientific">Rattus norvegicus</name>
    <name type="common">Rat</name>
    <dbReference type="NCBI Taxonomy" id="10116"/>
    <lineage>
        <taxon>Eukaryota</taxon>
        <taxon>Metazoa</taxon>
        <taxon>Chordata</taxon>
        <taxon>Craniata</taxon>
        <taxon>Vertebrata</taxon>
        <taxon>Euteleostomi</taxon>
        <taxon>Mammalia</taxon>
        <taxon>Eutheria</taxon>
        <taxon>Euarchontoglires</taxon>
        <taxon>Glires</taxon>
        <taxon>Rodentia</taxon>
        <taxon>Myomorpha</taxon>
        <taxon>Muroidea</taxon>
        <taxon>Muridae</taxon>
        <taxon>Murinae</taxon>
        <taxon>Rattus</taxon>
    </lineage>
</organism>
<dbReference type="Proteomes" id="UP000234681">
    <property type="component" value="Chromosome 1"/>
</dbReference>
<reference evidence="2" key="1">
    <citation type="submission" date="2005-09" db="EMBL/GenBank/DDBJ databases">
        <authorList>
            <person name="Mural R.J."/>
            <person name="Li P.W."/>
            <person name="Adams M.D."/>
            <person name="Amanatides P.G."/>
            <person name="Baden-Tillson H."/>
            <person name="Barnstead M."/>
            <person name="Chin S.H."/>
            <person name="Dew I."/>
            <person name="Evans C.A."/>
            <person name="Ferriera S."/>
            <person name="Flanigan M."/>
            <person name="Fosler C."/>
            <person name="Glodek A."/>
            <person name="Gu Z."/>
            <person name="Holt R.A."/>
            <person name="Jennings D."/>
            <person name="Kraft C.L."/>
            <person name="Lu F."/>
            <person name="Nguyen T."/>
            <person name="Nusskern D.R."/>
            <person name="Pfannkoch C.M."/>
            <person name="Sitter C."/>
            <person name="Sutton G.G."/>
            <person name="Venter J.C."/>
            <person name="Wang Z."/>
            <person name="Woodage T."/>
            <person name="Zheng X.H."/>
            <person name="Zhong F."/>
        </authorList>
    </citation>
    <scope>NUCLEOTIDE SEQUENCE [LARGE SCALE GENOMIC DNA]</scope>
    <source>
        <strain>BN</strain>
        <strain evidence="2">Sprague-Dawley</strain>
    </source>
</reference>
<gene>
    <name evidence="1" type="ORF">rCG_63554</name>
</gene>
<dbReference type="EMBL" id="CH473980">
    <property type="protein sequence ID" value="EDM08470.1"/>
    <property type="molecule type" value="Genomic_DNA"/>
</dbReference>
<dbReference type="AlphaFoldDB" id="A6JBU3"/>